<protein>
    <submittedName>
        <fullName evidence="1">Uncharacterized protein</fullName>
    </submittedName>
</protein>
<dbReference type="Proteomes" id="UP001152803">
    <property type="component" value="Unassembled WGS sequence"/>
</dbReference>
<evidence type="ECO:0000313" key="2">
    <source>
        <dbReference type="Proteomes" id="UP001152803"/>
    </source>
</evidence>
<reference evidence="1" key="1">
    <citation type="journal article" date="2023" name="Science">
        <title>Genome structures resolve the early diversification of teleost fishes.</title>
        <authorList>
            <person name="Parey E."/>
            <person name="Louis A."/>
            <person name="Montfort J."/>
            <person name="Bouchez O."/>
            <person name="Roques C."/>
            <person name="Iampietro C."/>
            <person name="Lluch J."/>
            <person name="Castinel A."/>
            <person name="Donnadieu C."/>
            <person name="Desvignes T."/>
            <person name="Floi Bucao C."/>
            <person name="Jouanno E."/>
            <person name="Wen M."/>
            <person name="Mejri S."/>
            <person name="Dirks R."/>
            <person name="Jansen H."/>
            <person name="Henkel C."/>
            <person name="Chen W.J."/>
            <person name="Zahm M."/>
            <person name="Cabau C."/>
            <person name="Klopp C."/>
            <person name="Thompson A.W."/>
            <person name="Robinson-Rechavi M."/>
            <person name="Braasch I."/>
            <person name="Lecointre G."/>
            <person name="Bobe J."/>
            <person name="Postlethwait J.H."/>
            <person name="Berthelot C."/>
            <person name="Roest Crollius H."/>
            <person name="Guiguen Y."/>
        </authorList>
    </citation>
    <scope>NUCLEOTIDE SEQUENCE</scope>
    <source>
        <strain evidence="1">Concon-B</strain>
    </source>
</reference>
<evidence type="ECO:0000313" key="1">
    <source>
        <dbReference type="EMBL" id="KAJ8260759.1"/>
    </source>
</evidence>
<sequence>MVTAAHSAVDLQTSVCPPLQCVALFPTRQVGLAKKCIIVSPTGSESPTHQQGSVIPSLDNASLARTVCHLVGLHWGMPTFSNSGMPTFSNSGMPTFSNSGMPTFSNSGMPTFSNSGMPMFSNSGRTG</sequence>
<dbReference type="EMBL" id="JAFJMO010000012">
    <property type="protein sequence ID" value="KAJ8260759.1"/>
    <property type="molecule type" value="Genomic_DNA"/>
</dbReference>
<dbReference type="AlphaFoldDB" id="A0A9Q1D7G7"/>
<keyword evidence="2" id="KW-1185">Reference proteome</keyword>
<organism evidence="1 2">
    <name type="scientific">Conger conger</name>
    <name type="common">Conger eel</name>
    <name type="synonym">Muraena conger</name>
    <dbReference type="NCBI Taxonomy" id="82655"/>
    <lineage>
        <taxon>Eukaryota</taxon>
        <taxon>Metazoa</taxon>
        <taxon>Chordata</taxon>
        <taxon>Craniata</taxon>
        <taxon>Vertebrata</taxon>
        <taxon>Euteleostomi</taxon>
        <taxon>Actinopterygii</taxon>
        <taxon>Neopterygii</taxon>
        <taxon>Teleostei</taxon>
        <taxon>Anguilliformes</taxon>
        <taxon>Congridae</taxon>
        <taxon>Conger</taxon>
    </lineage>
</organism>
<accession>A0A9Q1D7G7</accession>
<comment type="caution">
    <text evidence="1">The sequence shown here is derived from an EMBL/GenBank/DDBJ whole genome shotgun (WGS) entry which is preliminary data.</text>
</comment>
<name>A0A9Q1D7G7_CONCO</name>
<gene>
    <name evidence="1" type="ORF">COCON_G00164820</name>
</gene>
<proteinExistence type="predicted"/>